<organism evidence="7">
    <name type="scientific">Phlebotomus kandelakii</name>
    <dbReference type="NCBI Taxonomy" id="1109342"/>
    <lineage>
        <taxon>Eukaryota</taxon>
        <taxon>Metazoa</taxon>
        <taxon>Ecdysozoa</taxon>
        <taxon>Arthropoda</taxon>
        <taxon>Hexapoda</taxon>
        <taxon>Insecta</taxon>
        <taxon>Pterygota</taxon>
        <taxon>Neoptera</taxon>
        <taxon>Endopterygota</taxon>
        <taxon>Diptera</taxon>
        <taxon>Nematocera</taxon>
        <taxon>Psychodoidea</taxon>
        <taxon>Psychodidae</taxon>
        <taxon>Phlebotomus</taxon>
        <taxon>Larroussius</taxon>
    </lineage>
</organism>
<keyword evidence="2 6" id="KW-0812">Transmembrane</keyword>
<name>A0A6B2E9Q4_9DIPT</name>
<sequence length="227" mass="25176">MALTNVLLLSQIAGNAVAFVLSLCILAPLSLHVHEFNGKCLLFAHGTWGEDDGLFNVTWPSHINCSFPIATAVVLFFVSVIQIYRFARLSIKQEEASFLGLFLDVFFGFILSLLTIVSAMIITIGFMDWCSDITQRFPSCEMAVGQSIIKEDQKIDTSGFYVQMGTAQFGAWGAFATCVLITVAALLKLINNHEMTNMRVSMYLERQRLVNEDASRDSLDTPGDFSH</sequence>
<evidence type="ECO:0000256" key="3">
    <source>
        <dbReference type="ARBA" id="ARBA00022989"/>
    </source>
</evidence>
<dbReference type="AlphaFoldDB" id="A0A6B2E9Q4"/>
<comment type="similarity">
    <text evidence="5">Belongs to the TMEM179 family.</text>
</comment>
<evidence type="ECO:0000256" key="5">
    <source>
        <dbReference type="ARBA" id="ARBA00093776"/>
    </source>
</evidence>
<evidence type="ECO:0000256" key="2">
    <source>
        <dbReference type="ARBA" id="ARBA00022692"/>
    </source>
</evidence>
<protein>
    <recommendedName>
        <fullName evidence="8">Transmembrane protein 179</fullName>
    </recommendedName>
</protein>
<reference evidence="7" key="1">
    <citation type="submission" date="2019-10" db="EMBL/GenBank/DDBJ databases">
        <title>Short sand fly seasons in Tbilisi, Georgia, hinder development of host immunity to saliva of the visceral leishmaniasis vector Phlebotomus kandelakii.</title>
        <authorList>
            <person name="Oliveira F."/>
            <person name="Giorgobiani E."/>
            <person name="Guimaraes-Costa A.B."/>
            <person name="Abdeladhim M."/>
            <person name="Oristian J."/>
            <person name="Tskhvaradze L."/>
            <person name="Tsertsvadze N."/>
            <person name="Zakalashvili M."/>
            <person name="Valenzuela J.G."/>
            <person name="Kamhawi S."/>
        </authorList>
    </citation>
    <scope>NUCLEOTIDE SEQUENCE</scope>
    <source>
        <strain evidence="7">Wild-capture in Tbilisi</strain>
        <tissue evidence="7">Salivary glands</tissue>
    </source>
</reference>
<evidence type="ECO:0000256" key="6">
    <source>
        <dbReference type="SAM" id="Phobius"/>
    </source>
</evidence>
<evidence type="ECO:0000256" key="4">
    <source>
        <dbReference type="ARBA" id="ARBA00023136"/>
    </source>
</evidence>
<accession>A0A6B2E9Q4</accession>
<dbReference type="Pfam" id="PF26158">
    <property type="entry name" value="Claudin_TMEM179-179B"/>
    <property type="match status" value="1"/>
</dbReference>
<evidence type="ECO:0008006" key="8">
    <source>
        <dbReference type="Google" id="ProtNLM"/>
    </source>
</evidence>
<dbReference type="EMBL" id="GIFK01002208">
    <property type="protein sequence ID" value="NBJ59911.1"/>
    <property type="molecule type" value="Transcribed_RNA"/>
</dbReference>
<evidence type="ECO:0000313" key="7">
    <source>
        <dbReference type="EMBL" id="NBJ59911.1"/>
    </source>
</evidence>
<feature type="transmembrane region" description="Helical" evidence="6">
    <location>
        <begin position="12"/>
        <end position="31"/>
    </location>
</feature>
<feature type="transmembrane region" description="Helical" evidence="6">
    <location>
        <begin position="169"/>
        <end position="190"/>
    </location>
</feature>
<evidence type="ECO:0000256" key="1">
    <source>
        <dbReference type="ARBA" id="ARBA00004141"/>
    </source>
</evidence>
<keyword evidence="4 6" id="KW-0472">Membrane</keyword>
<feature type="transmembrane region" description="Helical" evidence="6">
    <location>
        <begin position="67"/>
        <end position="87"/>
    </location>
</feature>
<dbReference type="InterPro" id="IPR059010">
    <property type="entry name" value="TMEM179-179B"/>
</dbReference>
<proteinExistence type="inferred from homology"/>
<dbReference type="InterPro" id="IPR029673">
    <property type="entry name" value="TMEM179"/>
</dbReference>
<dbReference type="PANTHER" id="PTHR31872">
    <property type="entry name" value="TRANSMEMBRANE PROTEIN 179"/>
    <property type="match status" value="1"/>
</dbReference>
<dbReference type="PANTHER" id="PTHR31872:SF4">
    <property type="entry name" value="TRANSMEMBRANE PROTEIN 179"/>
    <property type="match status" value="1"/>
</dbReference>
<comment type="subcellular location">
    <subcellularLocation>
        <location evidence="1">Membrane</location>
        <topology evidence="1">Multi-pass membrane protein</topology>
    </subcellularLocation>
</comment>
<keyword evidence="3 6" id="KW-1133">Transmembrane helix</keyword>
<feature type="transmembrane region" description="Helical" evidence="6">
    <location>
        <begin position="99"/>
        <end position="127"/>
    </location>
</feature>